<dbReference type="GO" id="GO:0016747">
    <property type="term" value="F:acyltransferase activity, transferring groups other than amino-acyl groups"/>
    <property type="evidence" value="ECO:0007669"/>
    <property type="project" value="InterPro"/>
</dbReference>
<evidence type="ECO:0000256" key="1">
    <source>
        <dbReference type="ARBA" id="ARBA00005662"/>
    </source>
</evidence>
<feature type="transmembrane region" description="Helical" evidence="3">
    <location>
        <begin position="90"/>
        <end position="111"/>
    </location>
</feature>
<feature type="transmembrane region" description="Helical" evidence="3">
    <location>
        <begin position="211"/>
        <end position="232"/>
    </location>
</feature>
<dbReference type="InterPro" id="IPR019079">
    <property type="entry name" value="Capsule_synth_CapA"/>
</dbReference>
<dbReference type="PANTHER" id="PTHR33393:SF11">
    <property type="entry name" value="POLYGLUTAMINE SYNTHESIS ACCESSORY PROTEIN RV0574C-RELATED"/>
    <property type="match status" value="1"/>
</dbReference>
<feature type="domain" description="Capsule synthesis protein CapA" evidence="4">
    <location>
        <begin position="402"/>
        <end position="637"/>
    </location>
</feature>
<dbReference type="PANTHER" id="PTHR33393">
    <property type="entry name" value="POLYGLUTAMINE SYNTHESIS ACCESSORY PROTEIN RV0574C-RELATED"/>
    <property type="match status" value="1"/>
</dbReference>
<name>A0A7W4YJZ7_LEIAQ</name>
<dbReference type="Pfam" id="PF09587">
    <property type="entry name" value="PGA_cap"/>
    <property type="match status" value="1"/>
</dbReference>
<evidence type="ECO:0000313" key="5">
    <source>
        <dbReference type="EMBL" id="MBB2968616.1"/>
    </source>
</evidence>
<dbReference type="Proteomes" id="UP000538196">
    <property type="component" value="Unassembled WGS sequence"/>
</dbReference>
<dbReference type="InterPro" id="IPR029052">
    <property type="entry name" value="Metallo-depent_PP-like"/>
</dbReference>
<dbReference type="AlphaFoldDB" id="A0A7W4YJZ7"/>
<protein>
    <submittedName>
        <fullName evidence="5">Putative membrane protein YcfT</fullName>
    </submittedName>
</protein>
<feature type="transmembrane region" description="Helical" evidence="3">
    <location>
        <begin position="131"/>
        <end position="148"/>
    </location>
</feature>
<gene>
    <name evidence="5" type="ORF">FHX33_003392</name>
</gene>
<dbReference type="Pfam" id="PF01757">
    <property type="entry name" value="Acyl_transf_3"/>
    <property type="match status" value="1"/>
</dbReference>
<feature type="region of interest" description="Disordered" evidence="2">
    <location>
        <begin position="698"/>
        <end position="717"/>
    </location>
</feature>
<accession>A0A7W4YJZ7</accession>
<feature type="transmembrane region" description="Helical" evidence="3">
    <location>
        <begin position="182"/>
        <end position="199"/>
    </location>
</feature>
<dbReference type="RefSeq" id="WP_183428752.1">
    <property type="nucleotide sequence ID" value="NZ_JACHVP010000004.1"/>
</dbReference>
<keyword evidence="3" id="KW-0812">Transmembrane</keyword>
<dbReference type="Gene3D" id="3.60.21.10">
    <property type="match status" value="1"/>
</dbReference>
<feature type="transmembrane region" description="Helical" evidence="3">
    <location>
        <begin position="20"/>
        <end position="37"/>
    </location>
</feature>
<evidence type="ECO:0000313" key="6">
    <source>
        <dbReference type="Proteomes" id="UP000538196"/>
    </source>
</evidence>
<dbReference type="InterPro" id="IPR002656">
    <property type="entry name" value="Acyl_transf_3_dom"/>
</dbReference>
<feature type="transmembrane region" description="Helical" evidence="3">
    <location>
        <begin position="278"/>
        <end position="297"/>
    </location>
</feature>
<evidence type="ECO:0000259" key="4">
    <source>
        <dbReference type="SMART" id="SM00854"/>
    </source>
</evidence>
<feature type="transmembrane region" description="Helical" evidence="3">
    <location>
        <begin position="364"/>
        <end position="383"/>
    </location>
</feature>
<feature type="transmembrane region" description="Helical" evidence="3">
    <location>
        <begin position="57"/>
        <end position="78"/>
    </location>
</feature>
<dbReference type="EMBL" id="JACHVP010000004">
    <property type="protein sequence ID" value="MBB2968616.1"/>
    <property type="molecule type" value="Genomic_DNA"/>
</dbReference>
<feature type="transmembrane region" description="Helical" evidence="3">
    <location>
        <begin position="303"/>
        <end position="328"/>
    </location>
</feature>
<sequence>MTDATSTPAAREGWGDALKGVLIALVVLWHVIMKSYLNIDWQLGVPVPGGWGLFGDLIWPFLMPLFLLVSGYFAANAFTRPWAVVARTRVVRFLYLYLLWSLIHMAAMWAFPDFPTLVPRGVAEFVESVTISPPNTWYLYALALYFLVAKALSRLPAWIPIAAAGILSIVVAAGYVEVVSNRGSLLYNFTFFLLGLHLAPQIRRLVDRLRLSIALLLVAAYLAVFAAMRLTGTETVPGVWPLVSVVGVTAGLAVAPIIARMRLVGPGLAWLGRRSLPIYLIHMPLLALADFLLAGWLSDSRVAVQLVAAVVLPVILTAVLIAGSLLLYRLLLRDGATWLFDLPRWATRTAPGAGRRWRAPWRTAMAVVLLVACGLVTAGATAIPGCGPTPPTQAAARPGEVTIGATGDLLIHDIGHGVPEDGGAHHFDAVRPWFTGDLVTGNLEQVISDDTGYDKCGTDADCLAFRSDPATAQYFAGFDLLNMANNHTKDFGDEGYANTRENLAANGIRAVGDRDEIVCTRIGDTTVAMIGFAPYQGFNRVTDLRHVRKVVAAAAASADVVVVQAHMGAEGPNANAVTPGVERMYGENRGDPVAFAHAAVDAGADLVLGHGPHTLRGAEFYKGRLIAYSLGNFGGGGVFGAEQATRYGVYLDVSLHPDGTFARGRMRSIHFAFEGGAPLPDPDGRAAALVDDFSRRDFPMTAPRIGEDGTLSPPGPR</sequence>
<dbReference type="InterPro" id="IPR052169">
    <property type="entry name" value="CW_Biosynth-Accessory"/>
</dbReference>
<proteinExistence type="inferred from homology"/>
<keyword evidence="3" id="KW-1133">Transmembrane helix</keyword>
<keyword evidence="6" id="KW-1185">Reference proteome</keyword>
<dbReference type="SMART" id="SM00854">
    <property type="entry name" value="PGA_cap"/>
    <property type="match status" value="1"/>
</dbReference>
<dbReference type="SUPFAM" id="SSF56300">
    <property type="entry name" value="Metallo-dependent phosphatases"/>
    <property type="match status" value="1"/>
</dbReference>
<evidence type="ECO:0000256" key="3">
    <source>
        <dbReference type="SAM" id="Phobius"/>
    </source>
</evidence>
<keyword evidence="3" id="KW-0472">Membrane</keyword>
<feature type="transmembrane region" description="Helical" evidence="3">
    <location>
        <begin position="238"/>
        <end position="258"/>
    </location>
</feature>
<organism evidence="5 6">
    <name type="scientific">Leifsonia aquatica</name>
    <name type="common">Corynebacterium aquaticum</name>
    <dbReference type="NCBI Taxonomy" id="144185"/>
    <lineage>
        <taxon>Bacteria</taxon>
        <taxon>Bacillati</taxon>
        <taxon>Actinomycetota</taxon>
        <taxon>Actinomycetes</taxon>
        <taxon>Micrococcales</taxon>
        <taxon>Microbacteriaceae</taxon>
        <taxon>Leifsonia</taxon>
    </lineage>
</organism>
<comment type="caution">
    <text evidence="5">The sequence shown here is derived from an EMBL/GenBank/DDBJ whole genome shotgun (WGS) entry which is preliminary data.</text>
</comment>
<comment type="similarity">
    <text evidence="1">Belongs to the CapA family.</text>
</comment>
<evidence type="ECO:0000256" key="2">
    <source>
        <dbReference type="SAM" id="MobiDB-lite"/>
    </source>
</evidence>
<feature type="transmembrane region" description="Helical" evidence="3">
    <location>
        <begin position="155"/>
        <end position="176"/>
    </location>
</feature>
<reference evidence="5 6" key="1">
    <citation type="submission" date="2020-08" db="EMBL/GenBank/DDBJ databases">
        <title>Sequencing the genomes of 1000 actinobacteria strains.</title>
        <authorList>
            <person name="Klenk H.-P."/>
        </authorList>
    </citation>
    <scope>NUCLEOTIDE SEQUENCE [LARGE SCALE GENOMIC DNA]</scope>
    <source>
        <strain evidence="5 6">DSM 20146</strain>
    </source>
</reference>